<dbReference type="PATRIC" id="fig|1134406.4.peg.2437"/>
<name>A0A0P6XAW3_9CHLR</name>
<comment type="caution">
    <text evidence="1">The sequence shown here is derived from an EMBL/GenBank/DDBJ whole genome shotgun (WGS) entry which is preliminary data.</text>
</comment>
<proteinExistence type="predicted"/>
<evidence type="ECO:0000313" key="1">
    <source>
        <dbReference type="EMBL" id="KPL76899.1"/>
    </source>
</evidence>
<accession>A0A0P6XAW3</accession>
<dbReference type="EMBL" id="LGCL01000024">
    <property type="protein sequence ID" value="KPL76899.1"/>
    <property type="molecule type" value="Genomic_DNA"/>
</dbReference>
<organism evidence="1 2">
    <name type="scientific">Ornatilinea apprima</name>
    <dbReference type="NCBI Taxonomy" id="1134406"/>
    <lineage>
        <taxon>Bacteria</taxon>
        <taxon>Bacillati</taxon>
        <taxon>Chloroflexota</taxon>
        <taxon>Anaerolineae</taxon>
        <taxon>Anaerolineales</taxon>
        <taxon>Anaerolineaceae</taxon>
        <taxon>Ornatilinea</taxon>
    </lineage>
</organism>
<dbReference type="OrthoDB" id="9027184at2"/>
<dbReference type="RefSeq" id="WP_075062836.1">
    <property type="nucleotide sequence ID" value="NZ_LGCL01000024.1"/>
</dbReference>
<evidence type="ECO:0000313" key="2">
    <source>
        <dbReference type="Proteomes" id="UP000050417"/>
    </source>
</evidence>
<gene>
    <name evidence="1" type="ORF">ADN00_09885</name>
</gene>
<reference evidence="1 2" key="1">
    <citation type="submission" date="2015-07" db="EMBL/GenBank/DDBJ databases">
        <title>Genome sequence of Ornatilinea apprima DSM 23815.</title>
        <authorList>
            <person name="Hemp J."/>
            <person name="Ward L.M."/>
            <person name="Pace L.A."/>
            <person name="Fischer W.W."/>
        </authorList>
    </citation>
    <scope>NUCLEOTIDE SEQUENCE [LARGE SCALE GENOMIC DNA]</scope>
    <source>
        <strain evidence="1 2">P3M-1</strain>
    </source>
</reference>
<dbReference type="STRING" id="1134406.ADN00_09885"/>
<protein>
    <submittedName>
        <fullName evidence="1">Uncharacterized protein</fullName>
    </submittedName>
</protein>
<sequence length="697" mass="77716">MTLPAPNLDDLRFQRDLVDEARKRIVSYCPEWTEYNLSDPGITLIELFAWMTELMVYRLNRVPEKNYIKFLEMLGLQRVPASSARTELTFWLSANLPLNPGDTQTVTIPAGFEVRSELSSEEVLFTTTRALEIFPPLLEHVRKEQEFNKNYQPRLGLEPFLPFDEKSPRPGDTFYLGFSPKNNLSGHILKLEFECDPTEAVGIRRDDPPWVWECLTRDGSWQELRLSTFEGEKDTTGGLNNERGQLVVYLPLHAEASPLYGLEAFWLRCRIEQRNSLQGMYTESPRVKQIDCYSLGAAVPAMHAVNVDGELLGVSSGEPGQAFTLQHAPVLALQSGETLEVEEQRHGEVVFVPWAQVDDFARSSQFDRHFVLDMASGSVRFGPSVRQPDGTVVQYGRVPENGRRLRFTRYRHGGGVSGNLPAGSLTTLGTSLAYISRVSNLIRASGGRDQETLDELKLRAQRELQAQRRAVTAQDYEQFTLSSSRSVARAHCLTPDQAQESAGTVSVLVVPAVAEALNAGGLAALALSDELRAEIRAHLDQYRLITTSLNIREPRYTGVRVKAKIVPQDFLRPADVVQRVSDELKRFLTPLPVDDKPPLLPGSEAFAGWPFGRDLFAAEVISLIQQVPSVKFVLDVEISSRPVAPVEEKALFEDAPPLPLSPVDKVLRVPADGLICSLEHEIEVVSMEDAYGKGPSQ</sequence>
<dbReference type="AlphaFoldDB" id="A0A0P6XAW3"/>
<dbReference type="Proteomes" id="UP000050417">
    <property type="component" value="Unassembled WGS sequence"/>
</dbReference>
<dbReference type="NCBIfam" id="TIGR02243">
    <property type="entry name" value="putative baseplate assembly protein"/>
    <property type="match status" value="1"/>
</dbReference>
<keyword evidence="2" id="KW-1185">Reference proteome</keyword>
<dbReference type="InterPro" id="IPR011749">
    <property type="entry name" value="CHP02243"/>
</dbReference>